<gene>
    <name evidence="9" type="ordered locus">NMA1948</name>
</gene>
<feature type="transmembrane region" description="Helical" evidence="7">
    <location>
        <begin position="171"/>
        <end position="189"/>
    </location>
</feature>
<dbReference type="KEGG" id="nma:NMA1948"/>
<dbReference type="PANTHER" id="PTHR30353">
    <property type="entry name" value="INNER MEMBRANE PROTEIN DEDA-RELATED"/>
    <property type="match status" value="1"/>
</dbReference>
<evidence type="ECO:0000256" key="2">
    <source>
        <dbReference type="ARBA" id="ARBA00010792"/>
    </source>
</evidence>
<dbReference type="EnsemblBacteria" id="CAM09060">
    <property type="protein sequence ID" value="CAM09060"/>
    <property type="gene ID" value="NMA1948"/>
</dbReference>
<feature type="transmembrane region" description="Helical" evidence="7">
    <location>
        <begin position="46"/>
        <end position="65"/>
    </location>
</feature>
<sequence>MPLSDGIIFDRMPFRAENVSACSDFLSPDDGISAMFALLEAFFVEYGYAAVFFVLVICGFGVPIPEDLTLVTGGVISGMGYTNPHIMFAVGMLGVLVGDGIMFAAGRIWGQKILKFKPIARIMTPKRYAQVQEKFDKYGNWVLFVARFLPGLRTAVFVTAGISRKVSYLRFLIMDGLAALISVPVWIYLGEYGAHNIDWLMAKMHSLQSGIFIALGVLAAALAWFWWRKRRHYQLYRAQLSEKRAKRKAEKAAKKAAQKQQ</sequence>
<evidence type="ECO:0000256" key="5">
    <source>
        <dbReference type="ARBA" id="ARBA00022989"/>
    </source>
</evidence>
<evidence type="ECO:0000256" key="7">
    <source>
        <dbReference type="RuleBase" id="RU367016"/>
    </source>
</evidence>
<keyword evidence="4 7" id="KW-0812">Transmembrane</keyword>
<dbReference type="AlphaFoldDB" id="A0A0U1RK12"/>
<dbReference type="Pfam" id="PF09335">
    <property type="entry name" value="VTT_dom"/>
    <property type="match status" value="1"/>
</dbReference>
<dbReference type="EMBL" id="AL157959">
    <property type="protein sequence ID" value="CAM09060.1"/>
    <property type="molecule type" value="Genomic_DNA"/>
</dbReference>
<comment type="subcellular location">
    <subcellularLocation>
        <location evidence="1 7">Cell membrane</location>
        <topology evidence="1 7">Multi-pass membrane protein</topology>
    </subcellularLocation>
</comment>
<evidence type="ECO:0000259" key="8">
    <source>
        <dbReference type="Pfam" id="PF09335"/>
    </source>
</evidence>
<dbReference type="InterPro" id="IPR032818">
    <property type="entry name" value="DedA-like"/>
</dbReference>
<name>A0A0U1RK12_NEIMA</name>
<keyword evidence="6 7" id="KW-0472">Membrane</keyword>
<evidence type="ECO:0000313" key="10">
    <source>
        <dbReference type="Proteomes" id="UP000000626"/>
    </source>
</evidence>
<protein>
    <submittedName>
        <fullName evidence="9">DedA-family integral membrane protein</fullName>
    </submittedName>
</protein>
<evidence type="ECO:0000256" key="6">
    <source>
        <dbReference type="ARBA" id="ARBA00023136"/>
    </source>
</evidence>
<feature type="transmembrane region" description="Helical" evidence="7">
    <location>
        <begin position="85"/>
        <end position="109"/>
    </location>
</feature>
<dbReference type="GO" id="GO:0005886">
    <property type="term" value="C:plasma membrane"/>
    <property type="evidence" value="ECO:0007669"/>
    <property type="project" value="UniProtKB-SubCell"/>
</dbReference>
<dbReference type="PANTHER" id="PTHR30353:SF15">
    <property type="entry name" value="INNER MEMBRANE PROTEIN YABI"/>
    <property type="match status" value="1"/>
</dbReference>
<keyword evidence="3 7" id="KW-1003">Cell membrane</keyword>
<feature type="domain" description="VTT" evidence="8">
    <location>
        <begin position="64"/>
        <end position="191"/>
    </location>
</feature>
<dbReference type="Proteomes" id="UP000000626">
    <property type="component" value="Chromosome"/>
</dbReference>
<evidence type="ECO:0000256" key="4">
    <source>
        <dbReference type="ARBA" id="ARBA00022692"/>
    </source>
</evidence>
<reference evidence="9 10" key="1">
    <citation type="journal article" date="2000" name="Nature">
        <title>Complete DNA sequence of a serogroup A strain of Neisseria meningitidis Z2491.</title>
        <authorList>
            <person name="Parkhill J."/>
            <person name="Achtman M."/>
            <person name="James K.D."/>
            <person name="Bentley S.D."/>
            <person name="Churcher C."/>
            <person name="Klee S.R."/>
            <person name="Morelli G."/>
            <person name="Basham D."/>
            <person name="Brown D."/>
            <person name="Chillingworth T."/>
            <person name="Davies R.M."/>
            <person name="Davis P."/>
            <person name="Devlin K."/>
            <person name="Feltwell T."/>
            <person name="Hamlin N."/>
            <person name="Holroyd S."/>
            <person name="Jagels K."/>
            <person name="Leather S."/>
            <person name="Moule S."/>
            <person name="Mungall K."/>
            <person name="Quail M.A."/>
            <person name="Rajandream M.A."/>
            <person name="Rutherford K.M."/>
            <person name="Simmonds M."/>
            <person name="Skelton J."/>
            <person name="Whitehead S."/>
            <person name="Spratt B.G."/>
            <person name="Barrell B.G."/>
        </authorList>
    </citation>
    <scope>NUCLEOTIDE SEQUENCE [LARGE SCALE GENOMIC DNA]</scope>
    <source>
        <strain evidence="10">DSM 15465 / Z2491</strain>
    </source>
</reference>
<feature type="transmembrane region" description="Helical" evidence="7">
    <location>
        <begin position="209"/>
        <end position="227"/>
    </location>
</feature>
<keyword evidence="5 7" id="KW-1133">Transmembrane helix</keyword>
<organism evidence="9 10">
    <name type="scientific">Neisseria meningitidis serogroup A / serotype 4A (strain DSM 15465 / Z2491)</name>
    <dbReference type="NCBI Taxonomy" id="122587"/>
    <lineage>
        <taxon>Bacteria</taxon>
        <taxon>Pseudomonadati</taxon>
        <taxon>Pseudomonadota</taxon>
        <taxon>Betaproteobacteria</taxon>
        <taxon>Neisseriales</taxon>
        <taxon>Neisseriaceae</taxon>
        <taxon>Neisseria</taxon>
    </lineage>
</organism>
<comment type="similarity">
    <text evidence="2 7">Belongs to the DedA family.</text>
</comment>
<proteinExistence type="inferred from homology"/>
<dbReference type="InterPro" id="IPR032816">
    <property type="entry name" value="VTT_dom"/>
</dbReference>
<evidence type="ECO:0000256" key="1">
    <source>
        <dbReference type="ARBA" id="ARBA00004651"/>
    </source>
</evidence>
<evidence type="ECO:0000256" key="3">
    <source>
        <dbReference type="ARBA" id="ARBA00022475"/>
    </source>
</evidence>
<dbReference type="HOGENOM" id="CLU_044208_4_1_4"/>
<accession>A0A0U1RK12</accession>
<evidence type="ECO:0000313" key="9">
    <source>
        <dbReference type="EMBL" id="CAM09060.1"/>
    </source>
</evidence>